<evidence type="ECO:0000256" key="2">
    <source>
        <dbReference type="SAM" id="Phobius"/>
    </source>
</evidence>
<name>A0A542E2R9_9MICO</name>
<dbReference type="Proteomes" id="UP000317893">
    <property type="component" value="Unassembled WGS sequence"/>
</dbReference>
<dbReference type="RefSeq" id="WP_170185683.1">
    <property type="nucleotide sequence ID" value="NZ_BAAAPR010000009.1"/>
</dbReference>
<protein>
    <submittedName>
        <fullName evidence="3">Uncharacterized protein</fullName>
    </submittedName>
</protein>
<keyword evidence="4" id="KW-1185">Reference proteome</keyword>
<dbReference type="EMBL" id="VFMN01000001">
    <property type="protein sequence ID" value="TQJ09589.1"/>
    <property type="molecule type" value="Genomic_DNA"/>
</dbReference>
<proteinExistence type="predicted"/>
<organism evidence="3 4">
    <name type="scientific">Lapillicoccus jejuensis</name>
    <dbReference type="NCBI Taxonomy" id="402171"/>
    <lineage>
        <taxon>Bacteria</taxon>
        <taxon>Bacillati</taxon>
        <taxon>Actinomycetota</taxon>
        <taxon>Actinomycetes</taxon>
        <taxon>Micrococcales</taxon>
        <taxon>Intrasporangiaceae</taxon>
        <taxon>Lapillicoccus</taxon>
    </lineage>
</organism>
<keyword evidence="2" id="KW-0812">Transmembrane</keyword>
<keyword evidence="2" id="KW-1133">Transmembrane helix</keyword>
<feature type="transmembrane region" description="Helical" evidence="2">
    <location>
        <begin position="71"/>
        <end position="87"/>
    </location>
</feature>
<comment type="caution">
    <text evidence="3">The sequence shown here is derived from an EMBL/GenBank/DDBJ whole genome shotgun (WGS) entry which is preliminary data.</text>
</comment>
<feature type="transmembrane region" description="Helical" evidence="2">
    <location>
        <begin position="37"/>
        <end position="59"/>
    </location>
</feature>
<feature type="compositionally biased region" description="Acidic residues" evidence="1">
    <location>
        <begin position="117"/>
        <end position="133"/>
    </location>
</feature>
<keyword evidence="2" id="KW-0472">Membrane</keyword>
<dbReference type="AlphaFoldDB" id="A0A542E2R9"/>
<feature type="region of interest" description="Disordered" evidence="1">
    <location>
        <begin position="111"/>
        <end position="133"/>
    </location>
</feature>
<sequence length="133" mass="13271">MLAARVAPAVAALEAAVLAVLTVLVVVELVLGRSSSVGSALAEAVLSLVVAAGLAALAVTWRRAPDRARTPALVWHVLLVPVVISLFQSAQALYGGLLAAAVLVGLVSAGAAGPSEPDPDGVAEGREDEPEGH</sequence>
<evidence type="ECO:0000313" key="3">
    <source>
        <dbReference type="EMBL" id="TQJ09589.1"/>
    </source>
</evidence>
<evidence type="ECO:0000256" key="1">
    <source>
        <dbReference type="SAM" id="MobiDB-lite"/>
    </source>
</evidence>
<evidence type="ECO:0000313" key="4">
    <source>
        <dbReference type="Proteomes" id="UP000317893"/>
    </source>
</evidence>
<reference evidence="3 4" key="1">
    <citation type="submission" date="2019-06" db="EMBL/GenBank/DDBJ databases">
        <title>Sequencing the genomes of 1000 actinobacteria strains.</title>
        <authorList>
            <person name="Klenk H.-P."/>
        </authorList>
    </citation>
    <scope>NUCLEOTIDE SEQUENCE [LARGE SCALE GENOMIC DNA]</scope>
    <source>
        <strain evidence="3 4">DSM 18607</strain>
    </source>
</reference>
<feature type="transmembrane region" description="Helical" evidence="2">
    <location>
        <begin position="12"/>
        <end position="31"/>
    </location>
</feature>
<gene>
    <name evidence="3" type="ORF">FB458_2701</name>
</gene>
<accession>A0A542E2R9</accession>